<dbReference type="InterPro" id="IPR046200">
    <property type="entry name" value="DUF6233"/>
</dbReference>
<organism evidence="2 3">
    <name type="scientific">Streptomyces alanosinicus</name>
    <dbReference type="NCBI Taxonomy" id="68171"/>
    <lineage>
        <taxon>Bacteria</taxon>
        <taxon>Bacillati</taxon>
        <taxon>Actinomycetota</taxon>
        <taxon>Actinomycetes</taxon>
        <taxon>Kitasatosporales</taxon>
        <taxon>Streptomycetaceae</taxon>
        <taxon>Streptomyces</taxon>
    </lineage>
</organism>
<dbReference type="Pfam" id="PF19746">
    <property type="entry name" value="DUF6233"/>
    <property type="match status" value="1"/>
</dbReference>
<reference evidence="2" key="2">
    <citation type="submission" date="2020-09" db="EMBL/GenBank/DDBJ databases">
        <authorList>
            <person name="Sun Q."/>
            <person name="Ohkuma M."/>
        </authorList>
    </citation>
    <scope>NUCLEOTIDE SEQUENCE</scope>
    <source>
        <strain evidence="2">JCM 4714</strain>
    </source>
</reference>
<dbReference type="AlphaFoldDB" id="A0A919D8I0"/>
<protein>
    <submittedName>
        <fullName evidence="2">Uncharacterized protein</fullName>
    </submittedName>
</protein>
<proteinExistence type="predicted"/>
<evidence type="ECO:0000313" key="2">
    <source>
        <dbReference type="EMBL" id="GHE15271.1"/>
    </source>
</evidence>
<name>A0A919D8I0_9ACTN</name>
<reference evidence="2" key="1">
    <citation type="journal article" date="2014" name="Int. J. Syst. Evol. Microbiol.">
        <title>Complete genome sequence of Corynebacterium casei LMG S-19264T (=DSM 44701T), isolated from a smear-ripened cheese.</title>
        <authorList>
            <consortium name="US DOE Joint Genome Institute (JGI-PGF)"/>
            <person name="Walter F."/>
            <person name="Albersmeier A."/>
            <person name="Kalinowski J."/>
            <person name="Ruckert C."/>
        </authorList>
    </citation>
    <scope>NUCLEOTIDE SEQUENCE</scope>
    <source>
        <strain evidence="2">JCM 4714</strain>
    </source>
</reference>
<evidence type="ECO:0000313" key="3">
    <source>
        <dbReference type="Proteomes" id="UP000655443"/>
    </source>
</evidence>
<dbReference type="Proteomes" id="UP000655443">
    <property type="component" value="Unassembled WGS sequence"/>
</dbReference>
<sequence>MDGSVEAAEYRVWVRAPEHVRPVTGVDYDQVPTERMEKPSAVREILGPRRPSGWVLQKLRAGRGPAGAILHTPDCQDAPQDAPLLDLERALNVAENPATRPRCTAPRTRSLSTLSLPAPVSAASAASPAPWSVLHGRPSF</sequence>
<dbReference type="EMBL" id="BMVG01000060">
    <property type="protein sequence ID" value="GHE15271.1"/>
    <property type="molecule type" value="Genomic_DNA"/>
</dbReference>
<feature type="compositionally biased region" description="Low complexity" evidence="1">
    <location>
        <begin position="117"/>
        <end position="134"/>
    </location>
</feature>
<evidence type="ECO:0000256" key="1">
    <source>
        <dbReference type="SAM" id="MobiDB-lite"/>
    </source>
</evidence>
<comment type="caution">
    <text evidence="2">The sequence shown here is derived from an EMBL/GenBank/DDBJ whole genome shotgun (WGS) entry which is preliminary data.</text>
</comment>
<accession>A0A919D8I0</accession>
<keyword evidence="3" id="KW-1185">Reference proteome</keyword>
<gene>
    <name evidence="2" type="ORF">GCM10010339_89400</name>
</gene>
<feature type="region of interest" description="Disordered" evidence="1">
    <location>
        <begin position="117"/>
        <end position="140"/>
    </location>
</feature>